<dbReference type="Proteomes" id="UP000318297">
    <property type="component" value="Unassembled WGS sequence"/>
</dbReference>
<reference evidence="1 2" key="1">
    <citation type="submission" date="2019-06" db="EMBL/GenBank/DDBJ databases">
        <title>Sequencing the genomes of 1000 actinobacteria strains.</title>
        <authorList>
            <person name="Klenk H.-P."/>
        </authorList>
    </citation>
    <scope>NUCLEOTIDE SEQUENCE [LARGE SCALE GENOMIC DNA]</scope>
    <source>
        <strain evidence="1 2">DSM 19560</strain>
    </source>
</reference>
<sequence>MSDVSHERVELPVPGTDATLGVIRHGHYGRPVLVFPSEAGRAEDFAGNGMVDAVRSLVDAGRVSFFCVDSADRWTWSDNAQTTEERAKGHQLYTRWLEESVVPWVHEQLGGSAPLITTGVSMGAYHAVHFTLTHAHLAPLAIGMSGNYDVKTWNGHGEHGDATYFANPMDYVSGMSGDHLDWVRANASILLVVGQGPFETHPTRSLQSTIDFAKVLSDKGIPHEIDVWGHDSAHDWPWWQRQLAHHLPRFC</sequence>
<dbReference type="AlphaFoldDB" id="A0A561DX51"/>
<dbReference type="Pfam" id="PF00756">
    <property type="entry name" value="Esterase"/>
    <property type="match status" value="1"/>
</dbReference>
<gene>
    <name evidence="1" type="ORF">BKA23_3300</name>
</gene>
<protein>
    <submittedName>
        <fullName evidence="1">Esterase/lipase superfamily enzyme</fullName>
    </submittedName>
</protein>
<name>A0A561DX51_9MICO</name>
<keyword evidence="2" id="KW-1185">Reference proteome</keyword>
<dbReference type="Gene3D" id="3.40.50.1820">
    <property type="entry name" value="alpha/beta hydrolase"/>
    <property type="match status" value="1"/>
</dbReference>
<dbReference type="SUPFAM" id="SSF53474">
    <property type="entry name" value="alpha/beta-Hydrolases"/>
    <property type="match status" value="1"/>
</dbReference>
<dbReference type="EMBL" id="VIVQ01000004">
    <property type="protein sequence ID" value="TWE07933.1"/>
    <property type="molecule type" value="Genomic_DNA"/>
</dbReference>
<accession>A0A561DX51</accession>
<dbReference type="OrthoDB" id="9775130at2"/>
<organism evidence="1 2">
    <name type="scientific">Rudaeicoccus suwonensis</name>
    <dbReference type="NCBI Taxonomy" id="657409"/>
    <lineage>
        <taxon>Bacteria</taxon>
        <taxon>Bacillati</taxon>
        <taxon>Actinomycetota</taxon>
        <taxon>Actinomycetes</taxon>
        <taxon>Micrococcales</taxon>
        <taxon>Dermacoccaceae</taxon>
        <taxon>Rudaeicoccus</taxon>
    </lineage>
</organism>
<evidence type="ECO:0000313" key="1">
    <source>
        <dbReference type="EMBL" id="TWE07933.1"/>
    </source>
</evidence>
<evidence type="ECO:0000313" key="2">
    <source>
        <dbReference type="Proteomes" id="UP000318297"/>
    </source>
</evidence>
<proteinExistence type="predicted"/>
<comment type="caution">
    <text evidence="1">The sequence shown here is derived from an EMBL/GenBank/DDBJ whole genome shotgun (WGS) entry which is preliminary data.</text>
</comment>
<dbReference type="InterPro" id="IPR029058">
    <property type="entry name" value="AB_hydrolase_fold"/>
</dbReference>
<dbReference type="InterPro" id="IPR000801">
    <property type="entry name" value="Esterase-like"/>
</dbReference>